<sequence>MPLNKHEYQRLNIFLRDFLANNRVIYVTDVLQSLEEEGPELADIIVLSKKKRIVCRHCAAPVSEYYSINYLGDYFCGDLCHETFHEANEEQFDHCDEDHPDHFDYSSIRREYMYWNDHWTELLQEITKNSNTYAQEANDFIQELDEIIEAYSDYILTEGEDGVFAYEIYQYTLKLGEIQRHIQDWTSASKS</sequence>
<dbReference type="Proteomes" id="UP000565468">
    <property type="component" value="Unassembled WGS sequence"/>
</dbReference>
<organism evidence="1 2">
    <name type="scientific">Paenibacillus lemnae</name>
    <dbReference type="NCBI Taxonomy" id="1330551"/>
    <lineage>
        <taxon>Bacteria</taxon>
        <taxon>Bacillati</taxon>
        <taxon>Bacillota</taxon>
        <taxon>Bacilli</taxon>
        <taxon>Bacillales</taxon>
        <taxon>Paenibacillaceae</taxon>
        <taxon>Paenibacillus</taxon>
    </lineage>
</organism>
<accession>A0A848M2H1</accession>
<protein>
    <submittedName>
        <fullName evidence="1">Uncharacterized protein</fullName>
    </submittedName>
</protein>
<evidence type="ECO:0000313" key="2">
    <source>
        <dbReference type="Proteomes" id="UP000565468"/>
    </source>
</evidence>
<reference evidence="1 2" key="1">
    <citation type="submission" date="2020-04" db="EMBL/GenBank/DDBJ databases">
        <title>Paenibacillus algicola sp. nov., a novel marine bacterium producing alginate lyase.</title>
        <authorList>
            <person name="Huang H."/>
        </authorList>
    </citation>
    <scope>NUCLEOTIDE SEQUENCE [LARGE SCALE GENOMIC DNA]</scope>
    <source>
        <strain evidence="1 2">L7-75</strain>
    </source>
</reference>
<gene>
    <name evidence="1" type="ORF">HII30_03960</name>
</gene>
<keyword evidence="2" id="KW-1185">Reference proteome</keyword>
<dbReference type="AlphaFoldDB" id="A0A848M2H1"/>
<comment type="caution">
    <text evidence="1">The sequence shown here is derived from an EMBL/GenBank/DDBJ whole genome shotgun (WGS) entry which is preliminary data.</text>
</comment>
<evidence type="ECO:0000313" key="1">
    <source>
        <dbReference type="EMBL" id="NMO94945.1"/>
    </source>
</evidence>
<dbReference type="EMBL" id="JABBPN010000003">
    <property type="protein sequence ID" value="NMO94945.1"/>
    <property type="molecule type" value="Genomic_DNA"/>
</dbReference>
<name>A0A848M2H1_PAELE</name>
<proteinExistence type="predicted"/>